<dbReference type="InterPro" id="IPR022107">
    <property type="entry name" value="DNA_pol_III_gamma/tau_C"/>
</dbReference>
<keyword evidence="7" id="KW-0862">Zinc</keyword>
<keyword evidence="5" id="KW-0479">Metal-binding</keyword>
<evidence type="ECO:0000256" key="2">
    <source>
        <dbReference type="ARBA" id="ARBA00022679"/>
    </source>
</evidence>
<organism evidence="14 15">
    <name type="scientific">Roseicyclus persicicus</name>
    <dbReference type="NCBI Taxonomy" id="2650661"/>
    <lineage>
        <taxon>Bacteria</taxon>
        <taxon>Pseudomonadati</taxon>
        <taxon>Pseudomonadota</taxon>
        <taxon>Alphaproteobacteria</taxon>
        <taxon>Rhodobacterales</taxon>
        <taxon>Roseobacteraceae</taxon>
        <taxon>Roseicyclus</taxon>
    </lineage>
</organism>
<proteinExistence type="inferred from homology"/>
<dbReference type="RefSeq" id="WP_168621378.1">
    <property type="nucleotide sequence ID" value="NZ_JAAZQQ010000001.1"/>
</dbReference>
<dbReference type="Pfam" id="PF13177">
    <property type="entry name" value="DNA_pol3_delta2"/>
    <property type="match status" value="1"/>
</dbReference>
<evidence type="ECO:0000256" key="4">
    <source>
        <dbReference type="ARBA" id="ARBA00022705"/>
    </source>
</evidence>
<dbReference type="NCBIfam" id="NF004046">
    <property type="entry name" value="PRK05563.1"/>
    <property type="match status" value="1"/>
</dbReference>
<dbReference type="InterPro" id="IPR022754">
    <property type="entry name" value="DNA_pol_III_gamma-3"/>
</dbReference>
<dbReference type="PANTHER" id="PTHR11669:SF0">
    <property type="entry name" value="PROTEIN STICHEL-LIKE 2"/>
    <property type="match status" value="1"/>
</dbReference>
<dbReference type="Proteomes" id="UP000526408">
    <property type="component" value="Unassembled WGS sequence"/>
</dbReference>
<dbReference type="EC" id="2.7.7.7" evidence="11"/>
<dbReference type="GO" id="GO:0046872">
    <property type="term" value="F:metal ion binding"/>
    <property type="evidence" value="ECO:0007669"/>
    <property type="project" value="UniProtKB-KW"/>
</dbReference>
<dbReference type="Gene3D" id="1.20.272.10">
    <property type="match status" value="1"/>
</dbReference>
<comment type="function">
    <text evidence="11">DNA polymerase III is a complex, multichain enzyme responsible for most of the replicative synthesis in bacteria. This DNA polymerase also exhibits 3' to 5' exonuclease activity.</text>
</comment>
<evidence type="ECO:0000256" key="9">
    <source>
        <dbReference type="ARBA" id="ARBA00022932"/>
    </source>
</evidence>
<dbReference type="FunFam" id="3.40.50.300:FF:000014">
    <property type="entry name" value="DNA polymerase III subunit gamma/tau"/>
    <property type="match status" value="1"/>
</dbReference>
<dbReference type="Gene3D" id="3.40.50.300">
    <property type="entry name" value="P-loop containing nucleotide triphosphate hydrolases"/>
    <property type="match status" value="1"/>
</dbReference>
<dbReference type="FunFam" id="1.20.272.10:FF:000003">
    <property type="entry name" value="DNA polymerase III subunit gamma/tau"/>
    <property type="match status" value="1"/>
</dbReference>
<dbReference type="Pfam" id="PF12362">
    <property type="entry name" value="DUF3646"/>
    <property type="match status" value="1"/>
</dbReference>
<dbReference type="Pfam" id="PF12169">
    <property type="entry name" value="DNA_pol3_gamma3"/>
    <property type="match status" value="1"/>
</dbReference>
<evidence type="ECO:0000313" key="14">
    <source>
        <dbReference type="EMBL" id="NKX42972.1"/>
    </source>
</evidence>
<feature type="region of interest" description="Disordered" evidence="12">
    <location>
        <begin position="381"/>
        <end position="430"/>
    </location>
</feature>
<evidence type="ECO:0000256" key="1">
    <source>
        <dbReference type="ARBA" id="ARBA00006360"/>
    </source>
</evidence>
<dbReference type="EMBL" id="JAAZQQ010000001">
    <property type="protein sequence ID" value="NKX42972.1"/>
    <property type="molecule type" value="Genomic_DNA"/>
</dbReference>
<evidence type="ECO:0000256" key="5">
    <source>
        <dbReference type="ARBA" id="ARBA00022723"/>
    </source>
</evidence>
<dbReference type="GO" id="GO:0005524">
    <property type="term" value="F:ATP binding"/>
    <property type="evidence" value="ECO:0007669"/>
    <property type="project" value="UniProtKB-KW"/>
</dbReference>
<evidence type="ECO:0000259" key="13">
    <source>
        <dbReference type="SMART" id="SM00382"/>
    </source>
</evidence>
<dbReference type="GO" id="GO:0006261">
    <property type="term" value="P:DNA-templated DNA replication"/>
    <property type="evidence" value="ECO:0007669"/>
    <property type="project" value="TreeGrafter"/>
</dbReference>
<evidence type="ECO:0000256" key="8">
    <source>
        <dbReference type="ARBA" id="ARBA00022840"/>
    </source>
</evidence>
<keyword evidence="2 11" id="KW-0808">Transferase</keyword>
<dbReference type="GO" id="GO:0003677">
    <property type="term" value="F:DNA binding"/>
    <property type="evidence" value="ECO:0007669"/>
    <property type="project" value="InterPro"/>
</dbReference>
<comment type="caution">
    <text evidence="14">The sequence shown here is derived from an EMBL/GenBank/DDBJ whole genome shotgun (WGS) entry which is preliminary data.</text>
</comment>
<evidence type="ECO:0000256" key="12">
    <source>
        <dbReference type="SAM" id="MobiDB-lite"/>
    </source>
</evidence>
<dbReference type="InterPro" id="IPR012763">
    <property type="entry name" value="DNA_pol_III_sug/sutau_N"/>
</dbReference>
<reference evidence="14 15" key="1">
    <citation type="submission" date="2020-04" db="EMBL/GenBank/DDBJ databases">
        <authorList>
            <person name="Yoon J."/>
        </authorList>
    </citation>
    <scope>NUCLEOTIDE SEQUENCE [LARGE SCALE GENOMIC DNA]</scope>
    <source>
        <strain evidence="14 15">KMU-115</strain>
    </source>
</reference>
<dbReference type="CDD" id="cd18137">
    <property type="entry name" value="HLD_clamp_pol_III_gamma_tau"/>
    <property type="match status" value="1"/>
</dbReference>
<evidence type="ECO:0000256" key="7">
    <source>
        <dbReference type="ARBA" id="ARBA00022833"/>
    </source>
</evidence>
<dbReference type="Pfam" id="PF22608">
    <property type="entry name" value="DNAX_ATPase_lid"/>
    <property type="match status" value="1"/>
</dbReference>
<dbReference type="GO" id="GO:0003887">
    <property type="term" value="F:DNA-directed DNA polymerase activity"/>
    <property type="evidence" value="ECO:0007669"/>
    <property type="project" value="UniProtKB-KW"/>
</dbReference>
<dbReference type="InterPro" id="IPR045085">
    <property type="entry name" value="HLD_clamp_pol_III_gamma_tau"/>
</dbReference>
<keyword evidence="8 11" id="KW-0067">ATP-binding</keyword>
<dbReference type="NCBIfam" id="NF006585">
    <property type="entry name" value="PRK09111.1"/>
    <property type="match status" value="1"/>
</dbReference>
<evidence type="ECO:0000256" key="3">
    <source>
        <dbReference type="ARBA" id="ARBA00022695"/>
    </source>
</evidence>
<gene>
    <name evidence="11" type="primary">dnaX</name>
    <name evidence="14" type="ORF">HCU73_00085</name>
</gene>
<feature type="compositionally biased region" description="Gly residues" evidence="12">
    <location>
        <begin position="393"/>
        <end position="407"/>
    </location>
</feature>
<feature type="region of interest" description="Disordered" evidence="12">
    <location>
        <begin position="561"/>
        <end position="587"/>
    </location>
</feature>
<keyword evidence="6 11" id="KW-0547">Nucleotide-binding</keyword>
<accession>A0A7X6JV47</accession>
<dbReference type="SUPFAM" id="SSF48019">
    <property type="entry name" value="post-AAA+ oligomerization domain-like"/>
    <property type="match status" value="1"/>
</dbReference>
<keyword evidence="9 11" id="KW-0239">DNA-directed DNA polymerase</keyword>
<dbReference type="FunFam" id="1.10.8.60:FF:000013">
    <property type="entry name" value="DNA polymerase III subunit gamma/tau"/>
    <property type="match status" value="1"/>
</dbReference>
<dbReference type="GO" id="GO:0009360">
    <property type="term" value="C:DNA polymerase III complex"/>
    <property type="evidence" value="ECO:0007669"/>
    <property type="project" value="InterPro"/>
</dbReference>
<evidence type="ECO:0000313" key="15">
    <source>
        <dbReference type="Proteomes" id="UP000526408"/>
    </source>
</evidence>
<dbReference type="InterPro" id="IPR008921">
    <property type="entry name" value="DNA_pol3_clamp-load_cplx_C"/>
</dbReference>
<feature type="domain" description="AAA+ ATPase" evidence="13">
    <location>
        <begin position="43"/>
        <end position="191"/>
    </location>
</feature>
<evidence type="ECO:0000256" key="6">
    <source>
        <dbReference type="ARBA" id="ARBA00022741"/>
    </source>
</evidence>
<dbReference type="SUPFAM" id="SSF52540">
    <property type="entry name" value="P-loop containing nucleoside triphosphate hydrolases"/>
    <property type="match status" value="1"/>
</dbReference>
<keyword evidence="4 11" id="KW-0235">DNA replication</keyword>
<name>A0A7X6JV47_9RHOB</name>
<dbReference type="InterPro" id="IPR003593">
    <property type="entry name" value="AAA+_ATPase"/>
</dbReference>
<comment type="similarity">
    <text evidence="1 11">Belongs to the DnaX/STICHEL family.</text>
</comment>
<keyword evidence="15" id="KW-1185">Reference proteome</keyword>
<protein>
    <recommendedName>
        <fullName evidence="11">DNA polymerase III subunit gamma/tau</fullName>
        <ecNumber evidence="11">2.7.7.7</ecNumber>
    </recommendedName>
</protein>
<dbReference type="InterPro" id="IPR050238">
    <property type="entry name" value="DNA_Rep/Repair_Clamp_Loader"/>
</dbReference>
<feature type="compositionally biased region" description="Low complexity" evidence="12">
    <location>
        <begin position="408"/>
        <end position="418"/>
    </location>
</feature>
<comment type="catalytic activity">
    <reaction evidence="10 11">
        <text>DNA(n) + a 2'-deoxyribonucleoside 5'-triphosphate = DNA(n+1) + diphosphate</text>
        <dbReference type="Rhea" id="RHEA:22508"/>
        <dbReference type="Rhea" id="RHEA-COMP:17339"/>
        <dbReference type="Rhea" id="RHEA-COMP:17340"/>
        <dbReference type="ChEBI" id="CHEBI:33019"/>
        <dbReference type="ChEBI" id="CHEBI:61560"/>
        <dbReference type="ChEBI" id="CHEBI:173112"/>
        <dbReference type="EC" id="2.7.7.7"/>
    </reaction>
</comment>
<sequence length="587" mass="63214">MSDTPDTGYQVLARKYRPQTFADLIGQDAMVRTLKNAFAADRIAQAFMLTGIRGTGKTTTARIIAKGLNCIGPDGQGKPTTDPCGVCQNCVAIAEGRHVDVMEMDAASNTGVQNIRDAIIETVSYRAAQARYKIFIIDEVHMLSTSAFNALLKTLEEPPPHVKFLFATTEIRKVPVTVLSRCQRFDLRRIEPEVMIDHLRRVAVREGAQIADDALALITRAAEGSVRDAMSLLDQAIAHGAGETTADQVRAMLGLADRGRVLDLFEAIMRGDTAAALSELGAQYADGADPVAVLRDLAEITHWLSVVKITPEAAEDPTIPPEERVRGRALADRLPMRVLTRMWQMLLKALEEVALAPNAMMAAEMAVIRLTHVADLPPPGDLVKKLQSTPAPAGGGGPARPMGGGGPVHAPRAQAPAPRGGGGGAQAALQVQPGPDLSAYPSFRSVVALLEELRDIKLLVEVKTCLRLVSYAPGRIELQPTDDAPGDLVQRLKRALHLATGANWIVAVANSGGGQTIAEEDQADRRAMEAELMQHPLLQAVKAAFPEARIAAIRTREELQAEARAEALPELPEPDDLPEDWDPFEDE</sequence>
<feature type="compositionally biased region" description="Acidic residues" evidence="12">
    <location>
        <begin position="572"/>
        <end position="587"/>
    </location>
</feature>
<dbReference type="SMART" id="SM00382">
    <property type="entry name" value="AAA"/>
    <property type="match status" value="1"/>
</dbReference>
<dbReference type="PANTHER" id="PTHR11669">
    <property type="entry name" value="REPLICATION FACTOR C / DNA POLYMERASE III GAMMA-TAU SUBUNIT"/>
    <property type="match status" value="1"/>
</dbReference>
<evidence type="ECO:0000256" key="10">
    <source>
        <dbReference type="ARBA" id="ARBA00049244"/>
    </source>
</evidence>
<comment type="subunit">
    <text evidence="11">DNA polymerase III contains a core (composed of alpha, epsilon and theta chains) that associates with a tau subunit. This core dimerizes to form the POLIII' complex. PolIII' associates with the gamma complex (composed of gamma, delta, delta', psi and chi chains) and with the beta chain to form the complete DNA polymerase III complex.</text>
</comment>
<keyword evidence="3 11" id="KW-0548">Nucleotidyltransferase</keyword>
<dbReference type="AlphaFoldDB" id="A0A7X6JV47"/>
<dbReference type="Gene3D" id="1.10.8.60">
    <property type="match status" value="1"/>
</dbReference>
<dbReference type="InterPro" id="IPR027417">
    <property type="entry name" value="P-loop_NTPase"/>
</dbReference>
<dbReference type="NCBIfam" id="TIGR02397">
    <property type="entry name" value="dnaX_nterm"/>
    <property type="match status" value="1"/>
</dbReference>
<dbReference type="CDD" id="cd00009">
    <property type="entry name" value="AAA"/>
    <property type="match status" value="1"/>
</dbReference>
<evidence type="ECO:0000256" key="11">
    <source>
        <dbReference type="RuleBase" id="RU364063"/>
    </source>
</evidence>